<keyword evidence="6" id="KW-0732">Signal</keyword>
<dbReference type="Proteomes" id="UP001187192">
    <property type="component" value="Unassembled WGS sequence"/>
</dbReference>
<keyword evidence="3" id="KW-0611">Plant defense</keyword>
<dbReference type="InterPro" id="IPR002182">
    <property type="entry name" value="NB-ARC"/>
</dbReference>
<dbReference type="PANTHER" id="PTHR36766">
    <property type="entry name" value="PLANT BROAD-SPECTRUM MILDEW RESISTANCE PROTEIN RPW8"/>
    <property type="match status" value="1"/>
</dbReference>
<keyword evidence="5" id="KW-0812">Transmembrane</keyword>
<dbReference type="GO" id="GO:0006952">
    <property type="term" value="P:defense response"/>
    <property type="evidence" value="ECO:0007669"/>
    <property type="project" value="UniProtKB-KW"/>
</dbReference>
<dbReference type="Gene3D" id="3.40.50.300">
    <property type="entry name" value="P-loop containing nucleotide triphosphate hydrolases"/>
    <property type="match status" value="1"/>
</dbReference>
<evidence type="ECO:0000256" key="6">
    <source>
        <dbReference type="SAM" id="SignalP"/>
    </source>
</evidence>
<dbReference type="InterPro" id="IPR027417">
    <property type="entry name" value="P-loop_NTPase"/>
</dbReference>
<feature type="chain" id="PRO_5041691972" description="Disease resistance RPP13-like protein 1" evidence="6">
    <location>
        <begin position="20"/>
        <end position="312"/>
    </location>
</feature>
<feature type="domain" description="NB-ARC" evidence="7">
    <location>
        <begin position="179"/>
        <end position="284"/>
    </location>
</feature>
<dbReference type="PANTHER" id="PTHR36766:SF40">
    <property type="entry name" value="DISEASE RESISTANCE PROTEIN RGA3"/>
    <property type="match status" value="1"/>
</dbReference>
<sequence length="312" mass="35325">MAVALVAGALLSGFINVLCERLMTNEALDFFRGKKLTTKLLPELKIKLLSANELLNDAEKKQFRDENVREWIKELKDVIYGADHVMDKLKTEALRRELEEGDGSGSKASECLKCIPTLFRTSPFEKTVQSEIEEIIHILHLLLEQKDVLGLRKSVDQSRPSQKLLSPLVVEESDVYGREADKEAIIKLLLSDGNRGDKISVISIVGMGGIGKTTLAQLVCKDTRVQDRFALVVWLTVSEEFDVPKLTRIIIESITSRKCNIEEQCQLQNELKKQLMGQDFFLFLMMFGTKVINFGIFFKARSNLENMEVKSL</sequence>
<dbReference type="GO" id="GO:0043531">
    <property type="term" value="F:ADP binding"/>
    <property type="evidence" value="ECO:0007669"/>
    <property type="project" value="InterPro"/>
</dbReference>
<protein>
    <recommendedName>
        <fullName evidence="11">Disease resistance RPP13-like protein 1</fullName>
    </recommendedName>
</protein>
<dbReference type="AlphaFoldDB" id="A0AA87Z0J5"/>
<proteinExistence type="predicted"/>
<keyword evidence="5" id="KW-1133">Transmembrane helix</keyword>
<feature type="signal peptide" evidence="6">
    <location>
        <begin position="1"/>
        <end position="19"/>
    </location>
</feature>
<dbReference type="EMBL" id="BTGU01001412">
    <property type="protein sequence ID" value="GMN22790.1"/>
    <property type="molecule type" value="Genomic_DNA"/>
</dbReference>
<evidence type="ECO:0000259" key="8">
    <source>
        <dbReference type="Pfam" id="PF18052"/>
    </source>
</evidence>
<dbReference type="Pfam" id="PF18052">
    <property type="entry name" value="Rx_N"/>
    <property type="match status" value="1"/>
</dbReference>
<keyword evidence="4" id="KW-0067">ATP-binding</keyword>
<dbReference type="Gene3D" id="1.20.5.4130">
    <property type="match status" value="1"/>
</dbReference>
<evidence type="ECO:0000313" key="9">
    <source>
        <dbReference type="EMBL" id="GMN22790.1"/>
    </source>
</evidence>
<gene>
    <name evidence="9" type="ORF">TIFTF001_040339</name>
</gene>
<name>A0AA87Z0J5_FICCA</name>
<reference evidence="9" key="1">
    <citation type="submission" date="2023-07" db="EMBL/GenBank/DDBJ databases">
        <title>draft genome sequence of fig (Ficus carica).</title>
        <authorList>
            <person name="Takahashi T."/>
            <person name="Nishimura K."/>
        </authorList>
    </citation>
    <scope>NUCLEOTIDE SEQUENCE</scope>
</reference>
<keyword evidence="2" id="KW-0547">Nucleotide-binding</keyword>
<evidence type="ECO:0000256" key="3">
    <source>
        <dbReference type="ARBA" id="ARBA00022821"/>
    </source>
</evidence>
<evidence type="ECO:0000256" key="5">
    <source>
        <dbReference type="SAM" id="Phobius"/>
    </source>
</evidence>
<keyword evidence="10" id="KW-1185">Reference proteome</keyword>
<comment type="caution">
    <text evidence="9">The sequence shown here is derived from an EMBL/GenBank/DDBJ whole genome shotgun (WGS) entry which is preliminary data.</text>
</comment>
<keyword evidence="1" id="KW-0677">Repeat</keyword>
<evidence type="ECO:0000256" key="2">
    <source>
        <dbReference type="ARBA" id="ARBA00022741"/>
    </source>
</evidence>
<dbReference type="GO" id="GO:0005524">
    <property type="term" value="F:ATP binding"/>
    <property type="evidence" value="ECO:0007669"/>
    <property type="project" value="UniProtKB-KW"/>
</dbReference>
<evidence type="ECO:0008006" key="11">
    <source>
        <dbReference type="Google" id="ProtNLM"/>
    </source>
</evidence>
<evidence type="ECO:0000256" key="1">
    <source>
        <dbReference type="ARBA" id="ARBA00022737"/>
    </source>
</evidence>
<feature type="domain" description="Disease resistance N-terminal" evidence="8">
    <location>
        <begin position="27"/>
        <end position="102"/>
    </location>
</feature>
<evidence type="ECO:0000313" key="10">
    <source>
        <dbReference type="Proteomes" id="UP001187192"/>
    </source>
</evidence>
<dbReference type="InterPro" id="IPR041118">
    <property type="entry name" value="Rx_N"/>
</dbReference>
<dbReference type="SUPFAM" id="SSF52540">
    <property type="entry name" value="P-loop containing nucleoside triphosphate hydrolases"/>
    <property type="match status" value="1"/>
</dbReference>
<organism evidence="9 10">
    <name type="scientific">Ficus carica</name>
    <name type="common">Common fig</name>
    <dbReference type="NCBI Taxonomy" id="3494"/>
    <lineage>
        <taxon>Eukaryota</taxon>
        <taxon>Viridiplantae</taxon>
        <taxon>Streptophyta</taxon>
        <taxon>Embryophyta</taxon>
        <taxon>Tracheophyta</taxon>
        <taxon>Spermatophyta</taxon>
        <taxon>Magnoliopsida</taxon>
        <taxon>eudicotyledons</taxon>
        <taxon>Gunneridae</taxon>
        <taxon>Pentapetalae</taxon>
        <taxon>rosids</taxon>
        <taxon>fabids</taxon>
        <taxon>Rosales</taxon>
        <taxon>Moraceae</taxon>
        <taxon>Ficeae</taxon>
        <taxon>Ficus</taxon>
    </lineage>
</organism>
<accession>A0AA87Z0J5</accession>
<evidence type="ECO:0000256" key="4">
    <source>
        <dbReference type="ARBA" id="ARBA00022840"/>
    </source>
</evidence>
<dbReference type="Pfam" id="PF00931">
    <property type="entry name" value="NB-ARC"/>
    <property type="match status" value="1"/>
</dbReference>
<evidence type="ECO:0000259" key="7">
    <source>
        <dbReference type="Pfam" id="PF00931"/>
    </source>
</evidence>
<feature type="transmembrane region" description="Helical" evidence="5">
    <location>
        <begin position="280"/>
        <end position="298"/>
    </location>
</feature>
<keyword evidence="5" id="KW-0472">Membrane</keyword>